<accession>A0A6J4UPK2</accession>
<sequence length="65" mass="7047">MGTTTPSRIWWASPCAAGDFYDDWSEAEILGPCWFCAECGGYHVRDASGARTAVLAANHAEGPRR</sequence>
<protein>
    <submittedName>
        <fullName evidence="1">Uncharacterized protein</fullName>
    </submittedName>
</protein>
<dbReference type="EMBL" id="CADCWF010000130">
    <property type="protein sequence ID" value="CAA9554815.1"/>
    <property type="molecule type" value="Genomic_DNA"/>
</dbReference>
<dbReference type="AlphaFoldDB" id="A0A6J4UPK2"/>
<proteinExistence type="predicted"/>
<name>A0A6J4UPK2_9BACT</name>
<gene>
    <name evidence="1" type="ORF">AVDCRST_MAG59-2068</name>
</gene>
<evidence type="ECO:0000313" key="1">
    <source>
        <dbReference type="EMBL" id="CAA9554815.1"/>
    </source>
</evidence>
<reference evidence="1" key="1">
    <citation type="submission" date="2020-02" db="EMBL/GenBank/DDBJ databases">
        <authorList>
            <person name="Meier V. D."/>
        </authorList>
    </citation>
    <scope>NUCLEOTIDE SEQUENCE</scope>
    <source>
        <strain evidence="1">AVDCRST_MAG59</strain>
    </source>
</reference>
<organism evidence="1">
    <name type="scientific">uncultured Thermomicrobiales bacterium</name>
    <dbReference type="NCBI Taxonomy" id="1645740"/>
    <lineage>
        <taxon>Bacteria</taxon>
        <taxon>Pseudomonadati</taxon>
        <taxon>Thermomicrobiota</taxon>
        <taxon>Thermomicrobia</taxon>
        <taxon>Thermomicrobiales</taxon>
        <taxon>environmental samples</taxon>
    </lineage>
</organism>